<organism evidence="1 2">
    <name type="scientific">Brachionus plicatilis</name>
    <name type="common">Marine rotifer</name>
    <name type="synonym">Brachionus muelleri</name>
    <dbReference type="NCBI Taxonomy" id="10195"/>
    <lineage>
        <taxon>Eukaryota</taxon>
        <taxon>Metazoa</taxon>
        <taxon>Spiralia</taxon>
        <taxon>Gnathifera</taxon>
        <taxon>Rotifera</taxon>
        <taxon>Eurotatoria</taxon>
        <taxon>Monogononta</taxon>
        <taxon>Pseudotrocha</taxon>
        <taxon>Ploima</taxon>
        <taxon>Brachionidae</taxon>
        <taxon>Brachionus</taxon>
    </lineage>
</organism>
<evidence type="ECO:0000313" key="2">
    <source>
        <dbReference type="Proteomes" id="UP000276133"/>
    </source>
</evidence>
<reference evidence="1 2" key="1">
    <citation type="journal article" date="2018" name="Sci. Rep.">
        <title>Genomic signatures of local adaptation to the degree of environmental predictability in rotifers.</title>
        <authorList>
            <person name="Franch-Gras L."/>
            <person name="Hahn C."/>
            <person name="Garcia-Roger E.M."/>
            <person name="Carmona M.J."/>
            <person name="Serra M."/>
            <person name="Gomez A."/>
        </authorList>
    </citation>
    <scope>NUCLEOTIDE SEQUENCE [LARGE SCALE GENOMIC DNA]</scope>
    <source>
        <strain evidence="1">HYR1</strain>
    </source>
</reference>
<gene>
    <name evidence="1" type="ORF">BpHYR1_054158</name>
</gene>
<dbReference type="AlphaFoldDB" id="A0A3M7QPG1"/>
<name>A0A3M7QPG1_BRAPC</name>
<keyword evidence="2" id="KW-1185">Reference proteome</keyword>
<proteinExistence type="predicted"/>
<evidence type="ECO:0000313" key="1">
    <source>
        <dbReference type="EMBL" id="RNA12875.1"/>
    </source>
</evidence>
<accession>A0A3M7QPG1</accession>
<sequence>MLLFSSSSARGYAFGIFSRGFIDSNTQLFKSPKKKSKSGFMSKNKYTLGSDLKKKIKVFGRTFEKKKPRLGLDLRLWGFLQNLLRHYKDSYSISKIPYNT</sequence>
<dbReference type="Proteomes" id="UP000276133">
    <property type="component" value="Unassembled WGS sequence"/>
</dbReference>
<protein>
    <submittedName>
        <fullName evidence="1">Uncharacterized protein</fullName>
    </submittedName>
</protein>
<comment type="caution">
    <text evidence="1">The sequence shown here is derived from an EMBL/GenBank/DDBJ whole genome shotgun (WGS) entry which is preliminary data.</text>
</comment>
<dbReference type="EMBL" id="REGN01005575">
    <property type="protein sequence ID" value="RNA12875.1"/>
    <property type="molecule type" value="Genomic_DNA"/>
</dbReference>